<dbReference type="NCBIfam" id="TIGR01696">
    <property type="entry name" value="deoB"/>
    <property type="match status" value="1"/>
</dbReference>
<evidence type="ECO:0000259" key="8">
    <source>
        <dbReference type="Pfam" id="PF01676"/>
    </source>
</evidence>
<evidence type="ECO:0000256" key="3">
    <source>
        <dbReference type="ARBA" id="ARBA00022723"/>
    </source>
</evidence>
<dbReference type="GO" id="GO:0043094">
    <property type="term" value="P:metabolic compound salvage"/>
    <property type="evidence" value="ECO:0007669"/>
    <property type="project" value="UniProtKB-UniRule"/>
</dbReference>
<feature type="binding site" evidence="6">
    <location>
        <position position="340"/>
    </location>
    <ligand>
        <name>Mn(2+)</name>
        <dbReference type="ChEBI" id="CHEBI:29035"/>
        <label>2</label>
    </ligand>
</feature>
<proteinExistence type="inferred from homology"/>
<dbReference type="HAMAP" id="MF_00740">
    <property type="entry name" value="Phosphopentomut"/>
    <property type="match status" value="1"/>
</dbReference>
<dbReference type="Gene3D" id="3.40.720.10">
    <property type="entry name" value="Alkaline Phosphatase, subunit A"/>
    <property type="match status" value="1"/>
</dbReference>
<keyword evidence="4 6" id="KW-0464">Manganese</keyword>
<feature type="binding site" evidence="6">
    <location>
        <position position="14"/>
    </location>
    <ligand>
        <name>Mn(2+)</name>
        <dbReference type="ChEBI" id="CHEBI:29035"/>
        <label>1</label>
    </ligand>
</feature>
<dbReference type="PANTHER" id="PTHR21110">
    <property type="entry name" value="PHOSPHOPENTOMUTASE"/>
    <property type="match status" value="1"/>
</dbReference>
<dbReference type="OrthoDB" id="9769930at2"/>
<dbReference type="UniPathway" id="UPA00087">
    <property type="reaction ID" value="UER00173"/>
</dbReference>
<dbReference type="EC" id="5.4.2.7" evidence="6 7"/>
<dbReference type="Gene3D" id="3.30.70.1250">
    <property type="entry name" value="Phosphopentomutase"/>
    <property type="match status" value="1"/>
</dbReference>
<dbReference type="InterPro" id="IPR017850">
    <property type="entry name" value="Alkaline_phosphatase_core_sf"/>
</dbReference>
<dbReference type="STRING" id="1450648.CLORY_27990"/>
<keyword evidence="5 6" id="KW-0413">Isomerase</keyword>
<evidence type="ECO:0000313" key="9">
    <source>
        <dbReference type="EMBL" id="OPJ60490.1"/>
    </source>
</evidence>
<dbReference type="GO" id="GO:0000287">
    <property type="term" value="F:magnesium ion binding"/>
    <property type="evidence" value="ECO:0007669"/>
    <property type="project" value="UniProtKB-UniRule"/>
</dbReference>
<gene>
    <name evidence="6 9" type="primary">deoB</name>
    <name evidence="9" type="ORF">CLORY_27990</name>
</gene>
<evidence type="ECO:0000256" key="6">
    <source>
        <dbReference type="HAMAP-Rule" id="MF_00740"/>
    </source>
</evidence>
<dbReference type="InterPro" id="IPR006124">
    <property type="entry name" value="Metalloenzyme"/>
</dbReference>
<accession>A0A1V4IKY0</accession>
<dbReference type="CDD" id="cd16009">
    <property type="entry name" value="PPM"/>
    <property type="match status" value="1"/>
</dbReference>
<dbReference type="EMBL" id="MZGV01000031">
    <property type="protein sequence ID" value="OPJ60490.1"/>
    <property type="molecule type" value="Genomic_DNA"/>
</dbReference>
<dbReference type="GO" id="GO:0008973">
    <property type="term" value="F:phosphopentomutase activity"/>
    <property type="evidence" value="ECO:0007669"/>
    <property type="project" value="UniProtKB-UniRule"/>
</dbReference>
<comment type="catalytic activity">
    <reaction evidence="6">
        <text>2-deoxy-alpha-D-ribose 1-phosphate = 2-deoxy-D-ribose 5-phosphate</text>
        <dbReference type="Rhea" id="RHEA:27658"/>
        <dbReference type="ChEBI" id="CHEBI:57259"/>
        <dbReference type="ChEBI" id="CHEBI:62877"/>
        <dbReference type="EC" id="5.4.2.7"/>
    </reaction>
</comment>
<keyword evidence="10" id="KW-1185">Reference proteome</keyword>
<comment type="cofactor">
    <cofactor evidence="6">
        <name>Mn(2+)</name>
        <dbReference type="ChEBI" id="CHEBI:29035"/>
    </cofactor>
    <text evidence="6">Binds 2 manganese ions.</text>
</comment>
<evidence type="ECO:0000256" key="5">
    <source>
        <dbReference type="ARBA" id="ARBA00023235"/>
    </source>
</evidence>
<feature type="binding site" evidence="6">
    <location>
        <position position="328"/>
    </location>
    <ligand>
        <name>Mn(2+)</name>
        <dbReference type="ChEBI" id="CHEBI:29035"/>
        <label>1</label>
    </ligand>
</feature>
<dbReference type="SUPFAM" id="SSF143856">
    <property type="entry name" value="DeoB insert domain-like"/>
    <property type="match status" value="1"/>
</dbReference>
<dbReference type="PANTHER" id="PTHR21110:SF0">
    <property type="entry name" value="PHOSPHOPENTOMUTASE"/>
    <property type="match status" value="1"/>
</dbReference>
<feature type="binding site" evidence="6">
    <location>
        <position position="287"/>
    </location>
    <ligand>
        <name>Mn(2+)</name>
        <dbReference type="ChEBI" id="CHEBI:29035"/>
        <label>2</label>
    </ligand>
</feature>
<comment type="similarity">
    <text evidence="1 6">Belongs to the phosphopentomutase family.</text>
</comment>
<comment type="function">
    <text evidence="6">Isomerase that catalyzes the conversion of deoxy-ribose 1-phosphate (dRib-1-P) and ribose 1-phosphate (Rib-1-P) to deoxy-ribose 5-phosphate (dRib-5-P) and ribose 5-phosphate (Rib-5-P), respectively.</text>
</comment>
<evidence type="ECO:0000313" key="10">
    <source>
        <dbReference type="Proteomes" id="UP000190080"/>
    </source>
</evidence>
<reference evidence="9 10" key="1">
    <citation type="submission" date="2017-03" db="EMBL/GenBank/DDBJ databases">
        <title>Genome sequence of Clostridium oryzae DSM 28571.</title>
        <authorList>
            <person name="Poehlein A."/>
            <person name="Daniel R."/>
        </authorList>
    </citation>
    <scope>NUCLEOTIDE SEQUENCE [LARGE SCALE GENOMIC DNA]</scope>
    <source>
        <strain evidence="9 10">DSM 28571</strain>
    </source>
</reference>
<name>A0A1V4IKY0_9CLOT</name>
<dbReference type="AlphaFoldDB" id="A0A1V4IKY0"/>
<organism evidence="9 10">
    <name type="scientific">Clostridium oryzae</name>
    <dbReference type="NCBI Taxonomy" id="1450648"/>
    <lineage>
        <taxon>Bacteria</taxon>
        <taxon>Bacillati</taxon>
        <taxon>Bacillota</taxon>
        <taxon>Clostridia</taxon>
        <taxon>Eubacteriales</taxon>
        <taxon>Clostridiaceae</taxon>
        <taxon>Clostridium</taxon>
    </lineage>
</organism>
<dbReference type="NCBIfam" id="NF003766">
    <property type="entry name" value="PRK05362.1"/>
    <property type="match status" value="1"/>
</dbReference>
<evidence type="ECO:0000256" key="1">
    <source>
        <dbReference type="ARBA" id="ARBA00010373"/>
    </source>
</evidence>
<protein>
    <recommendedName>
        <fullName evidence="6 7">Phosphopentomutase</fullName>
        <ecNumber evidence="6 7">5.4.2.7</ecNumber>
    </recommendedName>
    <alternativeName>
        <fullName evidence="6">Phosphodeoxyribomutase</fullName>
    </alternativeName>
</protein>
<evidence type="ECO:0000256" key="4">
    <source>
        <dbReference type="ARBA" id="ARBA00023211"/>
    </source>
</evidence>
<keyword evidence="2 6" id="KW-0963">Cytoplasm</keyword>
<comment type="catalytic activity">
    <reaction evidence="6">
        <text>alpha-D-ribose 1-phosphate = D-ribose 5-phosphate</text>
        <dbReference type="Rhea" id="RHEA:18793"/>
        <dbReference type="ChEBI" id="CHEBI:57720"/>
        <dbReference type="ChEBI" id="CHEBI:78346"/>
        <dbReference type="EC" id="5.4.2.7"/>
    </reaction>
</comment>
<dbReference type="GO" id="GO:0006018">
    <property type="term" value="P:2-deoxyribose 1-phosphate catabolic process"/>
    <property type="evidence" value="ECO:0007669"/>
    <property type="project" value="UniProtKB-UniRule"/>
</dbReference>
<dbReference type="Proteomes" id="UP000190080">
    <property type="component" value="Unassembled WGS sequence"/>
</dbReference>
<dbReference type="GO" id="GO:0006015">
    <property type="term" value="P:5-phosphoribose 1-diphosphate biosynthetic process"/>
    <property type="evidence" value="ECO:0007669"/>
    <property type="project" value="UniProtKB-UniPathway"/>
</dbReference>
<dbReference type="FunFam" id="3.30.70.1250:FF:000001">
    <property type="entry name" value="Phosphopentomutase"/>
    <property type="match status" value="1"/>
</dbReference>
<evidence type="ECO:0000256" key="7">
    <source>
        <dbReference type="NCBIfam" id="TIGR01696"/>
    </source>
</evidence>
<dbReference type="GO" id="GO:0030145">
    <property type="term" value="F:manganese ion binding"/>
    <property type="evidence" value="ECO:0007669"/>
    <property type="project" value="UniProtKB-UniRule"/>
</dbReference>
<dbReference type="SUPFAM" id="SSF53649">
    <property type="entry name" value="Alkaline phosphatase-like"/>
    <property type="match status" value="1"/>
</dbReference>
<dbReference type="InterPro" id="IPR024052">
    <property type="entry name" value="Phosphopentomutase_DeoB_cap_sf"/>
</dbReference>
<feature type="domain" description="Metalloenzyme" evidence="8">
    <location>
        <begin position="7"/>
        <end position="380"/>
    </location>
</feature>
<comment type="pathway">
    <text evidence="6">Carbohydrate degradation; 2-deoxy-D-ribose 1-phosphate degradation; D-glyceraldehyde 3-phosphate and acetaldehyde from 2-deoxy-alpha-D-ribose 1-phosphate: step 1/2.</text>
</comment>
<dbReference type="Pfam" id="PF01676">
    <property type="entry name" value="Metalloenzyme"/>
    <property type="match status" value="1"/>
</dbReference>
<evidence type="ECO:0000256" key="2">
    <source>
        <dbReference type="ARBA" id="ARBA00022490"/>
    </source>
</evidence>
<sequence>MSSNINRIIWIVLDSVGMGAMPDAEKYGDHDCNTIGHVSKHFGGLKLTNLESLGLGNIEGMIGPQSSSAPLGCYGRMAEASKGKDTTTGHWEMAGVISHEPFPTYPDGFPNEVVDAFEAAVGRKIIGNKPASGTVILDELGEEHIKTGKLIVYTSGDSVFQIAANENVVPFNELYEICEKARAILKGKHAVARVIARPFIGEKKGGFTRTANRRDFSLKPPAETVLDKLKKAGLNVQAVGKIEDIFCKQGITEAVHTSDNMDGIDRTLEYMSDNKKGLIYTNLVDFDMKWGHRNDVESYGKGLEAFDVRLKQVIDAMNDKDVLFITADHGCDPTTPGTDHTREYVPFIACGKALKTNVNLGTRNTFSDIGQTVAEIFGIENTKDGESFAKQILK</sequence>
<feature type="binding site" evidence="6">
    <location>
        <position position="292"/>
    </location>
    <ligand>
        <name>Mn(2+)</name>
        <dbReference type="ChEBI" id="CHEBI:29035"/>
        <label>2</label>
    </ligand>
</feature>
<dbReference type="GO" id="GO:0009117">
    <property type="term" value="P:nucleotide metabolic process"/>
    <property type="evidence" value="ECO:0007669"/>
    <property type="project" value="UniProtKB-UniRule"/>
</dbReference>
<dbReference type="InterPro" id="IPR010045">
    <property type="entry name" value="DeoB"/>
</dbReference>
<keyword evidence="3 6" id="KW-0479">Metal-binding</keyword>
<dbReference type="GO" id="GO:0005829">
    <property type="term" value="C:cytosol"/>
    <property type="evidence" value="ECO:0007669"/>
    <property type="project" value="TreeGrafter"/>
</dbReference>
<comment type="caution">
    <text evidence="9">The sequence shown here is derived from an EMBL/GenBank/DDBJ whole genome shotgun (WGS) entry which is preliminary data.</text>
</comment>
<dbReference type="RefSeq" id="WP_079425496.1">
    <property type="nucleotide sequence ID" value="NZ_MZGV01000031.1"/>
</dbReference>
<dbReference type="PIRSF" id="PIRSF001491">
    <property type="entry name" value="Ppentomutase"/>
    <property type="match status" value="1"/>
</dbReference>
<comment type="subcellular location">
    <subcellularLocation>
        <location evidence="6">Cytoplasm</location>
    </subcellularLocation>
</comment>
<feature type="binding site" evidence="6">
    <location>
        <position position="329"/>
    </location>
    <ligand>
        <name>Mn(2+)</name>
        <dbReference type="ChEBI" id="CHEBI:29035"/>
        <label>1</label>
    </ligand>
</feature>